<evidence type="ECO:0000256" key="5">
    <source>
        <dbReference type="NCBIfam" id="TIGR00205"/>
    </source>
</evidence>
<evidence type="ECO:0000256" key="4">
    <source>
        <dbReference type="HAMAP-Rule" id="MF_00724"/>
    </source>
</evidence>
<dbReference type="Proteomes" id="UP000551878">
    <property type="component" value="Unassembled WGS sequence"/>
</dbReference>
<keyword evidence="7" id="KW-0282">Flagellum</keyword>
<name>A0A840QL45_9BACI</name>
<dbReference type="PRINTS" id="PR01006">
    <property type="entry name" value="FLGHOOKFLIE"/>
</dbReference>
<accession>A0A840QL45</accession>
<evidence type="ECO:0000256" key="2">
    <source>
        <dbReference type="ARBA" id="ARBA00009272"/>
    </source>
</evidence>
<dbReference type="NCBIfam" id="TIGR00205">
    <property type="entry name" value="fliE"/>
    <property type="match status" value="1"/>
</dbReference>
<reference evidence="7 8" key="1">
    <citation type="submission" date="2020-08" db="EMBL/GenBank/DDBJ databases">
        <title>Genomic Encyclopedia of Type Strains, Phase IV (KMG-IV): sequencing the most valuable type-strain genomes for metagenomic binning, comparative biology and taxonomic classification.</title>
        <authorList>
            <person name="Goeker M."/>
        </authorList>
    </citation>
    <scope>NUCLEOTIDE SEQUENCE [LARGE SCALE GENOMIC DNA]</scope>
    <source>
        <strain evidence="7 8">DSM 24696</strain>
    </source>
</reference>
<comment type="caution">
    <text evidence="7">The sequence shown here is derived from an EMBL/GenBank/DDBJ whole genome shotgun (WGS) entry which is preliminary data.</text>
</comment>
<comment type="similarity">
    <text evidence="2 4">Belongs to the FliE family.</text>
</comment>
<evidence type="ECO:0000256" key="3">
    <source>
        <dbReference type="ARBA" id="ARBA00023143"/>
    </source>
</evidence>
<evidence type="ECO:0000313" key="7">
    <source>
        <dbReference type="EMBL" id="MBB5172081.1"/>
    </source>
</evidence>
<dbReference type="GO" id="GO:0009425">
    <property type="term" value="C:bacterial-type flagellum basal body"/>
    <property type="evidence" value="ECO:0007669"/>
    <property type="project" value="UniProtKB-SubCell"/>
</dbReference>
<evidence type="ECO:0000256" key="1">
    <source>
        <dbReference type="ARBA" id="ARBA00004117"/>
    </source>
</evidence>
<dbReference type="PANTHER" id="PTHR34653">
    <property type="match status" value="1"/>
</dbReference>
<dbReference type="GO" id="GO:0005198">
    <property type="term" value="F:structural molecule activity"/>
    <property type="evidence" value="ECO:0007669"/>
    <property type="project" value="UniProtKB-UniRule"/>
</dbReference>
<dbReference type="GO" id="GO:0003774">
    <property type="term" value="F:cytoskeletal motor activity"/>
    <property type="evidence" value="ECO:0007669"/>
    <property type="project" value="InterPro"/>
</dbReference>
<protein>
    <recommendedName>
        <fullName evidence="4 5">Flagellar hook-basal body complex protein FliE</fullName>
    </recommendedName>
</protein>
<keyword evidence="7" id="KW-0969">Cilium</keyword>
<feature type="compositionally biased region" description="Polar residues" evidence="6">
    <location>
        <begin position="15"/>
        <end position="33"/>
    </location>
</feature>
<dbReference type="GO" id="GO:0071973">
    <property type="term" value="P:bacterial-type flagellum-dependent cell motility"/>
    <property type="evidence" value="ECO:0007669"/>
    <property type="project" value="InterPro"/>
</dbReference>
<comment type="subcellular location">
    <subcellularLocation>
        <location evidence="1 4">Bacterial flagellum basal body</location>
    </subcellularLocation>
</comment>
<organism evidence="7 8">
    <name type="scientific">Texcoconibacillus texcoconensis</name>
    <dbReference type="NCBI Taxonomy" id="1095777"/>
    <lineage>
        <taxon>Bacteria</taxon>
        <taxon>Bacillati</taxon>
        <taxon>Bacillota</taxon>
        <taxon>Bacilli</taxon>
        <taxon>Bacillales</taxon>
        <taxon>Bacillaceae</taxon>
        <taxon>Texcoconibacillus</taxon>
    </lineage>
</organism>
<feature type="region of interest" description="Disordered" evidence="6">
    <location>
        <begin position="1"/>
        <end position="33"/>
    </location>
</feature>
<dbReference type="InterPro" id="IPR001624">
    <property type="entry name" value="FliE"/>
</dbReference>
<dbReference type="AlphaFoldDB" id="A0A840QL45"/>
<dbReference type="PANTHER" id="PTHR34653:SF1">
    <property type="entry name" value="FLAGELLAR HOOK-BASAL BODY COMPLEX PROTEIN FLIE"/>
    <property type="match status" value="1"/>
</dbReference>
<keyword evidence="7" id="KW-0966">Cell projection</keyword>
<dbReference type="EMBL" id="JACHHB010000001">
    <property type="protein sequence ID" value="MBB5172081.1"/>
    <property type="molecule type" value="Genomic_DNA"/>
</dbReference>
<evidence type="ECO:0000256" key="6">
    <source>
        <dbReference type="SAM" id="MobiDB-lite"/>
    </source>
</evidence>
<dbReference type="RefSeq" id="WP_184662559.1">
    <property type="nucleotide sequence ID" value="NZ_JACHHB010000001.1"/>
</dbReference>
<gene>
    <name evidence="4" type="primary">fliE</name>
    <name evidence="7" type="ORF">HNQ41_000221</name>
</gene>
<proteinExistence type="inferred from homology"/>
<keyword evidence="8" id="KW-1185">Reference proteome</keyword>
<dbReference type="HAMAP" id="MF_00724">
    <property type="entry name" value="FliE"/>
    <property type="match status" value="1"/>
</dbReference>
<dbReference type="Pfam" id="PF02049">
    <property type="entry name" value="FliE"/>
    <property type="match status" value="1"/>
</dbReference>
<keyword evidence="3 4" id="KW-0975">Bacterial flagellum</keyword>
<evidence type="ECO:0000313" key="8">
    <source>
        <dbReference type="Proteomes" id="UP000551878"/>
    </source>
</evidence>
<sequence length="106" mass="11891">MEPLTNHAVQMMRPQASTPTAGTTQQRTSTHEAQQSFKQMLSDSIRGVNESQKTSEVATQRMARGDDIDLHEVMIAGQKADITLRTATEIRDKAVEAYQEVMRMQI</sequence>